<evidence type="ECO:0000313" key="3">
    <source>
        <dbReference type="EMBL" id="MEK8089020.1"/>
    </source>
</evidence>
<dbReference type="RefSeq" id="WP_341370086.1">
    <property type="nucleotide sequence ID" value="NZ_JBBPCO010000003.1"/>
</dbReference>
<name>A0ABU9D653_9PROT</name>
<dbReference type="NCBIfam" id="TIGR00251">
    <property type="entry name" value="DUF167 family protein"/>
    <property type="match status" value="1"/>
</dbReference>
<keyword evidence="4" id="KW-1185">Reference proteome</keyword>
<evidence type="ECO:0000256" key="1">
    <source>
        <dbReference type="ARBA" id="ARBA00010364"/>
    </source>
</evidence>
<dbReference type="PANTHER" id="PTHR13420:SF7">
    <property type="entry name" value="UPF0235 PROTEIN C15ORF40"/>
    <property type="match status" value="1"/>
</dbReference>
<dbReference type="HAMAP" id="MF_00634">
    <property type="entry name" value="UPF0235"/>
    <property type="match status" value="1"/>
</dbReference>
<evidence type="ECO:0000256" key="2">
    <source>
        <dbReference type="HAMAP-Rule" id="MF_00634"/>
    </source>
</evidence>
<sequence length="103" mass="11654">MNAENPAWHWQDRDLILAIHAQPGAKRTEIAGQHGNALKIRVQARPVDGAANAALIRFLAEQFEIPQRRISILQGETGREKVLRLREPDHSHALSRLRAWNLA</sequence>
<dbReference type="Pfam" id="PF02594">
    <property type="entry name" value="DUF167"/>
    <property type="match status" value="1"/>
</dbReference>
<dbReference type="Gene3D" id="3.30.1200.10">
    <property type="entry name" value="YggU-like"/>
    <property type="match status" value="1"/>
</dbReference>
<gene>
    <name evidence="3" type="ORF">WOB96_04510</name>
</gene>
<dbReference type="Proteomes" id="UP001446205">
    <property type="component" value="Unassembled WGS sequence"/>
</dbReference>
<accession>A0ABU9D653</accession>
<dbReference type="InterPro" id="IPR036591">
    <property type="entry name" value="YggU-like_sf"/>
</dbReference>
<comment type="similarity">
    <text evidence="1 2">Belongs to the UPF0235 family.</text>
</comment>
<organism evidence="3 4">
    <name type="scientific">Thermithiobacillus plumbiphilus</name>
    <dbReference type="NCBI Taxonomy" id="1729899"/>
    <lineage>
        <taxon>Bacteria</taxon>
        <taxon>Pseudomonadati</taxon>
        <taxon>Pseudomonadota</taxon>
        <taxon>Acidithiobacillia</taxon>
        <taxon>Acidithiobacillales</taxon>
        <taxon>Thermithiobacillaceae</taxon>
        <taxon>Thermithiobacillus</taxon>
    </lineage>
</organism>
<comment type="caution">
    <text evidence="3">The sequence shown here is derived from an EMBL/GenBank/DDBJ whole genome shotgun (WGS) entry which is preliminary data.</text>
</comment>
<protein>
    <recommendedName>
        <fullName evidence="2">UPF0235 protein WOB96_04510</fullName>
    </recommendedName>
</protein>
<proteinExistence type="inferred from homology"/>
<dbReference type="SUPFAM" id="SSF69786">
    <property type="entry name" value="YggU-like"/>
    <property type="match status" value="1"/>
</dbReference>
<evidence type="ECO:0000313" key="4">
    <source>
        <dbReference type="Proteomes" id="UP001446205"/>
    </source>
</evidence>
<dbReference type="PANTHER" id="PTHR13420">
    <property type="entry name" value="UPF0235 PROTEIN C15ORF40"/>
    <property type="match status" value="1"/>
</dbReference>
<dbReference type="EMBL" id="JBBPCO010000003">
    <property type="protein sequence ID" value="MEK8089020.1"/>
    <property type="molecule type" value="Genomic_DNA"/>
</dbReference>
<dbReference type="InterPro" id="IPR003746">
    <property type="entry name" value="DUF167"/>
</dbReference>
<dbReference type="SMART" id="SM01152">
    <property type="entry name" value="DUF167"/>
    <property type="match status" value="1"/>
</dbReference>
<reference evidence="3 4" key="1">
    <citation type="submission" date="2024-04" db="EMBL/GenBank/DDBJ databases">
        <authorList>
            <person name="Abashina T."/>
            <person name="Shaikin A."/>
        </authorList>
    </citation>
    <scope>NUCLEOTIDE SEQUENCE [LARGE SCALE GENOMIC DNA]</scope>
    <source>
        <strain evidence="3 4">AAFK</strain>
    </source>
</reference>